<evidence type="ECO:0000313" key="10">
    <source>
        <dbReference type="EMBL" id="MBA0840683.1"/>
    </source>
</evidence>
<keyword evidence="7 8" id="KW-0927">Auxin signaling pathway</keyword>
<dbReference type="PANTHER" id="PTHR31734">
    <property type="entry name" value="AUXIN-RESPONSIVE PROTEIN IAA17"/>
    <property type="match status" value="1"/>
</dbReference>
<dbReference type="Proteomes" id="UP000593575">
    <property type="component" value="Unassembled WGS sequence"/>
</dbReference>
<comment type="subcellular location">
    <subcellularLocation>
        <location evidence="1 8">Nucleus</location>
    </subcellularLocation>
</comment>
<dbReference type="GO" id="GO:0005634">
    <property type="term" value="C:nucleus"/>
    <property type="evidence" value="ECO:0007669"/>
    <property type="project" value="UniProtKB-SubCell"/>
</dbReference>
<evidence type="ECO:0000256" key="6">
    <source>
        <dbReference type="ARBA" id="ARBA00023242"/>
    </source>
</evidence>
<evidence type="ECO:0000256" key="1">
    <source>
        <dbReference type="ARBA" id="ARBA00004123"/>
    </source>
</evidence>
<organism evidence="10 11">
    <name type="scientific">Gossypium armourianum</name>
    <dbReference type="NCBI Taxonomy" id="34283"/>
    <lineage>
        <taxon>Eukaryota</taxon>
        <taxon>Viridiplantae</taxon>
        <taxon>Streptophyta</taxon>
        <taxon>Embryophyta</taxon>
        <taxon>Tracheophyta</taxon>
        <taxon>Spermatophyta</taxon>
        <taxon>Magnoliopsida</taxon>
        <taxon>eudicotyledons</taxon>
        <taxon>Gunneridae</taxon>
        <taxon>Pentapetalae</taxon>
        <taxon>rosids</taxon>
        <taxon>malvids</taxon>
        <taxon>Malvales</taxon>
        <taxon>Malvaceae</taxon>
        <taxon>Malvoideae</taxon>
        <taxon>Gossypium</taxon>
    </lineage>
</organism>
<evidence type="ECO:0000256" key="5">
    <source>
        <dbReference type="ARBA" id="ARBA00023163"/>
    </source>
</evidence>
<keyword evidence="11" id="KW-1185">Reference proteome</keyword>
<comment type="caution">
    <text evidence="10">The sequence shown here is derived from an EMBL/GenBank/DDBJ whole genome shotgun (WGS) entry which is preliminary data.</text>
</comment>
<reference evidence="10 11" key="1">
    <citation type="journal article" date="2019" name="Genome Biol. Evol.">
        <title>Insights into the evolution of the New World diploid cottons (Gossypium, subgenus Houzingenia) based on genome sequencing.</title>
        <authorList>
            <person name="Grover C.E."/>
            <person name="Arick M.A. 2nd"/>
            <person name="Thrash A."/>
            <person name="Conover J.L."/>
            <person name="Sanders W.S."/>
            <person name="Peterson D.G."/>
            <person name="Frelichowski J.E."/>
            <person name="Scheffler J.A."/>
            <person name="Scheffler B.E."/>
            <person name="Wendel J.F."/>
        </authorList>
    </citation>
    <scope>NUCLEOTIDE SEQUENCE [LARGE SCALE GENOMIC DNA]</scope>
    <source>
        <strain evidence="10">6</strain>
        <tissue evidence="10">Leaf</tissue>
    </source>
</reference>
<dbReference type="SUPFAM" id="SSF54277">
    <property type="entry name" value="CAD &amp; PB1 domains"/>
    <property type="match status" value="1"/>
</dbReference>
<gene>
    <name evidence="10" type="ORF">Goarm_003249</name>
</gene>
<protein>
    <recommendedName>
        <fullName evidence="8">Auxin-responsive protein</fullName>
    </recommendedName>
</protein>
<dbReference type="EMBL" id="JABFAE010000011">
    <property type="protein sequence ID" value="MBA0840683.1"/>
    <property type="molecule type" value="Genomic_DNA"/>
</dbReference>
<evidence type="ECO:0000256" key="2">
    <source>
        <dbReference type="ARBA" id="ARBA00006728"/>
    </source>
</evidence>
<sequence length="300" mass="32565">MSPLLLGVEEEGQSRVSSPSVECISQNGLGIREWNYLGLSDFCSVDSSGVPDDNGNNLNLKATELRLGLPGSQSPERETEHCFLNSGKLDEKTLFPLLPSKDGICSSSQKSVVTGNKRGFSEVKGTIYTEKKWMGPGAVPDSQSLQPVSHGKYSVAQASVKKDGPANVIQEQPCTSNGTKVVGWPPIRSFRTKTLTTSSKNNDEVDGKPGPGTLFVKVSMDGAPYLRKVDLRMYSTYQELSSALEKMFSCFTLGQCGAHGTPGKEILSESKLKDLLHGSEYVLTYEDKDGDWMLVGDVPW</sequence>
<dbReference type="InterPro" id="IPR003311">
    <property type="entry name" value="AUX_IAA"/>
</dbReference>
<name>A0A7J9K2Q9_9ROSI</name>
<dbReference type="AlphaFoldDB" id="A0A7J9K2Q9"/>
<evidence type="ECO:0000256" key="3">
    <source>
        <dbReference type="ARBA" id="ARBA00022491"/>
    </source>
</evidence>
<feature type="non-terminal residue" evidence="10">
    <location>
        <position position="1"/>
    </location>
</feature>
<evidence type="ECO:0000256" key="8">
    <source>
        <dbReference type="RuleBase" id="RU004549"/>
    </source>
</evidence>
<accession>A0A7J9K2Q9</accession>
<evidence type="ECO:0000259" key="9">
    <source>
        <dbReference type="PROSITE" id="PS51745"/>
    </source>
</evidence>
<proteinExistence type="inferred from homology"/>
<dbReference type="PROSITE" id="PS51745">
    <property type="entry name" value="PB1"/>
    <property type="match status" value="1"/>
</dbReference>
<evidence type="ECO:0000256" key="7">
    <source>
        <dbReference type="ARBA" id="ARBA00023294"/>
    </source>
</evidence>
<evidence type="ECO:0000256" key="4">
    <source>
        <dbReference type="ARBA" id="ARBA00023015"/>
    </source>
</evidence>
<dbReference type="Gene3D" id="3.10.20.90">
    <property type="entry name" value="Phosphatidylinositol 3-kinase Catalytic Subunit, Chain A, domain 1"/>
    <property type="match status" value="1"/>
</dbReference>
<dbReference type="GO" id="GO:0006355">
    <property type="term" value="P:regulation of DNA-templated transcription"/>
    <property type="evidence" value="ECO:0007669"/>
    <property type="project" value="InterPro"/>
</dbReference>
<dbReference type="PANTHER" id="PTHR31734:SF138">
    <property type="entry name" value="AUXIN-RESPONSIVE PROTEIN IAA8"/>
    <property type="match status" value="1"/>
</dbReference>
<feature type="domain" description="PB1" evidence="9">
    <location>
        <begin position="213"/>
        <end position="300"/>
    </location>
</feature>
<comment type="similarity">
    <text evidence="2 8">Belongs to the Aux/IAA family.</text>
</comment>
<comment type="subunit">
    <text evidence="8">Homodimers and heterodimers.</text>
</comment>
<dbReference type="InterPro" id="IPR053793">
    <property type="entry name" value="PB1-like"/>
</dbReference>
<dbReference type="Pfam" id="PF02309">
    <property type="entry name" value="AUX_IAA"/>
    <property type="match status" value="1"/>
</dbReference>
<keyword evidence="6 8" id="KW-0539">Nucleus</keyword>
<evidence type="ECO:0000313" key="11">
    <source>
        <dbReference type="Proteomes" id="UP000593575"/>
    </source>
</evidence>
<keyword evidence="3 8" id="KW-0678">Repressor</keyword>
<dbReference type="InterPro" id="IPR033389">
    <property type="entry name" value="AUX/IAA_dom"/>
</dbReference>
<dbReference type="GO" id="GO:0009734">
    <property type="term" value="P:auxin-activated signaling pathway"/>
    <property type="evidence" value="ECO:0007669"/>
    <property type="project" value="UniProtKB-UniRule"/>
</dbReference>
<comment type="function">
    <text evidence="8">Aux/IAA proteins are short-lived transcriptional factors that function as repressors of early auxin response genes at low auxin concentrations.</text>
</comment>
<keyword evidence="4 8" id="KW-0805">Transcription regulation</keyword>
<keyword evidence="5 8" id="KW-0804">Transcription</keyword>